<organism evidence="1 2">
    <name type="scientific">Acidovorax kalamii</name>
    <dbReference type="NCBI Taxonomy" id="2004485"/>
    <lineage>
        <taxon>Bacteria</taxon>
        <taxon>Pseudomonadati</taxon>
        <taxon>Pseudomonadota</taxon>
        <taxon>Betaproteobacteria</taxon>
        <taxon>Burkholderiales</taxon>
        <taxon>Comamonadaceae</taxon>
        <taxon>Acidovorax</taxon>
    </lineage>
</organism>
<evidence type="ECO:0000313" key="2">
    <source>
        <dbReference type="Proteomes" id="UP000215441"/>
    </source>
</evidence>
<dbReference type="OrthoDB" id="8816480at2"/>
<evidence type="ECO:0000313" key="1">
    <source>
        <dbReference type="EMBL" id="OYD50690.1"/>
    </source>
</evidence>
<proteinExistence type="predicted"/>
<gene>
    <name evidence="1" type="ORF">CBY09_08120</name>
</gene>
<dbReference type="EMBL" id="NOIG01000005">
    <property type="protein sequence ID" value="OYD50690.1"/>
    <property type="molecule type" value="Genomic_DNA"/>
</dbReference>
<dbReference type="AlphaFoldDB" id="A0A235ENV9"/>
<dbReference type="Proteomes" id="UP000215441">
    <property type="component" value="Unassembled WGS sequence"/>
</dbReference>
<comment type="caution">
    <text evidence="1">The sequence shown here is derived from an EMBL/GenBank/DDBJ whole genome shotgun (WGS) entry which is preliminary data.</text>
</comment>
<name>A0A235ENV9_9BURK</name>
<protein>
    <submittedName>
        <fullName evidence="1">Uncharacterized protein</fullName>
    </submittedName>
</protein>
<sequence length="75" mass="8033">MTNAARLKFTSVRTRLVNGRPLIGLKHTATAAGDLPISTAWVKMPPEDVAKLIKTLQDTLAELDAKPEGHEVGNG</sequence>
<keyword evidence="2" id="KW-1185">Reference proteome</keyword>
<dbReference type="RefSeq" id="WP_094288312.1">
    <property type="nucleotide sequence ID" value="NZ_NOIG01000005.1"/>
</dbReference>
<reference evidence="1 2" key="1">
    <citation type="submission" date="2017-07" db="EMBL/GenBank/DDBJ databases">
        <title>Acidovorax KNDSW TSA 6 genome sequence and assembly.</title>
        <authorList>
            <person name="Mayilraj S."/>
        </authorList>
    </citation>
    <scope>NUCLEOTIDE SEQUENCE [LARGE SCALE GENOMIC DNA]</scope>
    <source>
        <strain evidence="1 2">KNDSW-TSA6</strain>
    </source>
</reference>
<accession>A0A235ENV9</accession>